<sequence>MIEKRYVQKGAVRAGFARRTEGTTMHWQSAFLACALIGSGSLATAQAEPAQRFRLADWEVEQAIPRPPLDAVGPVAARDFGLEAFPPSPILAEAPNADDEAPETARAPEVPQPTEADFAAIPDDPPSLLEEGQPDPAITVERVAQQLRIILARPGGDRALQQQLNPFYAGRGYQPLFVRDGVVAERGQAALTRLGQAGEDGLDPAAYRIQLPTGPRTAESVARLELALARAVALYASHASGGRTDPKRLSGYFDVSPPRIETTAALESVARAENVTAAIDGFNPPHPGFRRLRAKLVEMRGERREMTTTEATRRHALRERDLIANLERWRWLPRQLGETHIWVNSTEAQVNVVQGTQVVHSTRAVVGRPETQTPVFSDAMSFIVLNPSWHVPISIVRRSMLGPASRNGGGYFARRGIQVTQGGRVVDASTINWASANVGRYTFRQPPGTANALGRMKFMFPNRHAIYLHDTPSRGDFGRSNRTLSNGCVRVQNPEELAALLLGIALPGENWTIGRMRSLYGGGERSVRFRQAIPIHLVYFTMTVDSTGALVELPDVYGHNARVRAALSGGRG</sequence>
<dbReference type="GO" id="GO:0009252">
    <property type="term" value="P:peptidoglycan biosynthetic process"/>
    <property type="evidence" value="ECO:0007669"/>
    <property type="project" value="UniProtKB-UniPathway"/>
</dbReference>
<evidence type="ECO:0000256" key="7">
    <source>
        <dbReference type="PROSITE-ProRule" id="PRU01373"/>
    </source>
</evidence>
<dbReference type="KEGG" id="phr:C6569_12000"/>
<comment type="pathway">
    <text evidence="1 7">Cell wall biogenesis; peptidoglycan biosynthesis.</text>
</comment>
<evidence type="ECO:0000256" key="3">
    <source>
        <dbReference type="ARBA" id="ARBA00022679"/>
    </source>
</evidence>
<gene>
    <name evidence="10" type="ORF">C6569_12000</name>
</gene>
<reference evidence="10 11" key="1">
    <citation type="submission" date="2018-03" db="EMBL/GenBank/DDBJ databases">
        <title>Genome sequencing of Phreatobacter sp.</title>
        <authorList>
            <person name="Kim S.-J."/>
            <person name="Heo J."/>
            <person name="Kwon S.-W."/>
        </authorList>
    </citation>
    <scope>NUCLEOTIDE SEQUENCE [LARGE SCALE GENOMIC DNA]</scope>
    <source>
        <strain evidence="10 11">S-12</strain>
    </source>
</reference>
<keyword evidence="4 7" id="KW-0133">Cell shape</keyword>
<evidence type="ECO:0000256" key="1">
    <source>
        <dbReference type="ARBA" id="ARBA00004752"/>
    </source>
</evidence>
<evidence type="ECO:0000256" key="4">
    <source>
        <dbReference type="ARBA" id="ARBA00022960"/>
    </source>
</evidence>
<evidence type="ECO:0000256" key="8">
    <source>
        <dbReference type="SAM" id="MobiDB-lite"/>
    </source>
</evidence>
<proteinExistence type="inferred from homology"/>
<comment type="similarity">
    <text evidence="2">Belongs to the YkuD family.</text>
</comment>
<dbReference type="GO" id="GO:0071555">
    <property type="term" value="P:cell wall organization"/>
    <property type="evidence" value="ECO:0007669"/>
    <property type="project" value="UniProtKB-UniRule"/>
</dbReference>
<dbReference type="InterPro" id="IPR005490">
    <property type="entry name" value="LD_TPept_cat_dom"/>
</dbReference>
<dbReference type="GO" id="GO:0004180">
    <property type="term" value="F:carboxypeptidase activity"/>
    <property type="evidence" value="ECO:0007669"/>
    <property type="project" value="UniProtKB-ARBA"/>
</dbReference>
<dbReference type="GO" id="GO:0016740">
    <property type="term" value="F:transferase activity"/>
    <property type="evidence" value="ECO:0007669"/>
    <property type="project" value="UniProtKB-KW"/>
</dbReference>
<dbReference type="PROSITE" id="PS51257">
    <property type="entry name" value="PROKAR_LIPOPROTEIN"/>
    <property type="match status" value="1"/>
</dbReference>
<feature type="domain" description="L,D-TPase catalytic" evidence="9">
    <location>
        <begin position="339"/>
        <end position="520"/>
    </location>
</feature>
<keyword evidence="5 7" id="KW-0573">Peptidoglycan synthesis</keyword>
<keyword evidence="6 7" id="KW-0961">Cell wall biogenesis/degradation</keyword>
<dbReference type="EMBL" id="CP027668">
    <property type="protein sequence ID" value="AVO45727.1"/>
    <property type="molecule type" value="Genomic_DNA"/>
</dbReference>
<accession>A0A2S0NCG5</accession>
<evidence type="ECO:0000256" key="2">
    <source>
        <dbReference type="ARBA" id="ARBA00005992"/>
    </source>
</evidence>
<dbReference type="PROSITE" id="PS52029">
    <property type="entry name" value="LD_TPASE"/>
    <property type="match status" value="1"/>
</dbReference>
<dbReference type="UniPathway" id="UPA00219"/>
<dbReference type="PANTHER" id="PTHR41533">
    <property type="entry name" value="L,D-TRANSPEPTIDASE HI_1667-RELATED"/>
    <property type="match status" value="1"/>
</dbReference>
<organism evidence="10 11">
    <name type="scientific">Phreatobacter cathodiphilus</name>
    <dbReference type="NCBI Taxonomy" id="1868589"/>
    <lineage>
        <taxon>Bacteria</taxon>
        <taxon>Pseudomonadati</taxon>
        <taxon>Pseudomonadota</taxon>
        <taxon>Alphaproteobacteria</taxon>
        <taxon>Hyphomicrobiales</taxon>
        <taxon>Phreatobacteraceae</taxon>
        <taxon>Phreatobacter</taxon>
    </lineage>
</organism>
<dbReference type="GO" id="GO:0008360">
    <property type="term" value="P:regulation of cell shape"/>
    <property type="evidence" value="ECO:0007669"/>
    <property type="project" value="UniProtKB-UniRule"/>
</dbReference>
<evidence type="ECO:0000259" key="9">
    <source>
        <dbReference type="PROSITE" id="PS52029"/>
    </source>
</evidence>
<dbReference type="PANTHER" id="PTHR41533:SF2">
    <property type="entry name" value="BLR7131 PROTEIN"/>
    <property type="match status" value="1"/>
</dbReference>
<dbReference type="Pfam" id="PF03734">
    <property type="entry name" value="YkuD"/>
    <property type="match status" value="1"/>
</dbReference>
<keyword evidence="11" id="KW-1185">Reference proteome</keyword>
<feature type="active site" description="Proton donor/acceptor" evidence="7">
    <location>
        <position position="469"/>
    </location>
</feature>
<keyword evidence="3" id="KW-0808">Transferase</keyword>
<dbReference type="CDD" id="cd16913">
    <property type="entry name" value="YkuD_like"/>
    <property type="match status" value="1"/>
</dbReference>
<dbReference type="InterPro" id="IPR052905">
    <property type="entry name" value="LD-transpeptidase_YkuD-like"/>
</dbReference>
<dbReference type="Proteomes" id="UP000237889">
    <property type="component" value="Chromosome"/>
</dbReference>
<protein>
    <recommendedName>
        <fullName evidence="9">L,D-TPase catalytic domain-containing protein</fullName>
    </recommendedName>
</protein>
<dbReference type="InterPro" id="IPR038063">
    <property type="entry name" value="Transpep_catalytic_dom"/>
</dbReference>
<name>A0A2S0NCG5_9HYPH</name>
<dbReference type="Pfam" id="PF20142">
    <property type="entry name" value="Scaffold"/>
    <property type="match status" value="1"/>
</dbReference>
<evidence type="ECO:0000256" key="5">
    <source>
        <dbReference type="ARBA" id="ARBA00022984"/>
    </source>
</evidence>
<evidence type="ECO:0000256" key="6">
    <source>
        <dbReference type="ARBA" id="ARBA00023316"/>
    </source>
</evidence>
<dbReference type="InterPro" id="IPR045380">
    <property type="entry name" value="LD_TPept_scaffold_dom"/>
</dbReference>
<dbReference type="SUPFAM" id="SSF141523">
    <property type="entry name" value="L,D-transpeptidase catalytic domain-like"/>
    <property type="match status" value="1"/>
</dbReference>
<evidence type="ECO:0000313" key="10">
    <source>
        <dbReference type="EMBL" id="AVO45727.1"/>
    </source>
</evidence>
<feature type="region of interest" description="Disordered" evidence="8">
    <location>
        <begin position="87"/>
        <end position="133"/>
    </location>
</feature>
<evidence type="ECO:0000313" key="11">
    <source>
        <dbReference type="Proteomes" id="UP000237889"/>
    </source>
</evidence>
<feature type="active site" description="Nucleophile" evidence="7">
    <location>
        <position position="488"/>
    </location>
</feature>
<dbReference type="Gene3D" id="2.40.440.10">
    <property type="entry name" value="L,D-transpeptidase catalytic domain-like"/>
    <property type="match status" value="1"/>
</dbReference>
<dbReference type="AlphaFoldDB" id="A0A2S0NCG5"/>